<evidence type="ECO:0000313" key="4">
    <source>
        <dbReference type="Proteomes" id="UP000195402"/>
    </source>
</evidence>
<dbReference type="Gene3D" id="1.20.1280.50">
    <property type="match status" value="1"/>
</dbReference>
<dbReference type="OrthoDB" id="626202at2759"/>
<accession>A0A200Q3A9</accession>
<dbReference type="SUPFAM" id="SSF81383">
    <property type="entry name" value="F-box domain"/>
    <property type="match status" value="1"/>
</dbReference>
<evidence type="ECO:0000313" key="3">
    <source>
        <dbReference type="EMBL" id="OVA04947.1"/>
    </source>
</evidence>
<dbReference type="OMA" id="VCCRSIF"/>
<dbReference type="STRING" id="56857.A0A200Q3A9"/>
<evidence type="ECO:0000259" key="1">
    <source>
        <dbReference type="Pfam" id="PF00646"/>
    </source>
</evidence>
<dbReference type="Proteomes" id="UP000195402">
    <property type="component" value="Unassembled WGS sequence"/>
</dbReference>
<keyword evidence="4" id="KW-1185">Reference proteome</keyword>
<dbReference type="InterPro" id="IPR036047">
    <property type="entry name" value="F-box-like_dom_sf"/>
</dbReference>
<proteinExistence type="predicted"/>
<feature type="domain" description="F-box protein At3g26010-like beta-propeller" evidence="2">
    <location>
        <begin position="114"/>
        <end position="317"/>
    </location>
</feature>
<dbReference type="InterPro" id="IPR055290">
    <property type="entry name" value="At3g26010-like"/>
</dbReference>
<sequence>MTETTNFSADMSRASKREMKDGFSNDDICFEVLSRVPTKSLLKSKLVSKKWHQIISEFSFMRVQSQISKPVISGFFFQEKFQWCEDDIESVSYIPVDSEQTIVHNTVLDFLPEKVVLMTSSNGLLCCRSCKTSSHSVVYVCNPTNKQWITLKWDGPDNGKGLALAPIGISANFRLVNLRQMEIDSDDDIDRLFYLSFEIYSSSTGEWKTSGDSCVCQYNLFKNVGIYASGVLYWLTDGDEILMFDVENEVPRLIKKPTPQMVCSGVPESCIGETGGQLYYIQISEVGIQVWILEDHYEPRWVLKNFISLASMEEENPTILYNVERKMASRVTVDMTPWMDPLAFNEGLLFMRVCAKIYLYHLETRNMKELCTLDRLGPNSLTYPIVLPYNISLVPLQCSSTA</sequence>
<feature type="domain" description="F-box" evidence="1">
    <location>
        <begin position="26"/>
        <end position="60"/>
    </location>
</feature>
<gene>
    <name evidence="3" type="ORF">BVC80_8875g24</name>
</gene>
<dbReference type="InParanoid" id="A0A200Q3A9"/>
<reference evidence="3 4" key="1">
    <citation type="journal article" date="2017" name="Mol. Plant">
        <title>The Genome of Medicinal Plant Macleaya cordata Provides New Insights into Benzylisoquinoline Alkaloids Metabolism.</title>
        <authorList>
            <person name="Liu X."/>
            <person name="Liu Y."/>
            <person name="Huang P."/>
            <person name="Ma Y."/>
            <person name="Qing Z."/>
            <person name="Tang Q."/>
            <person name="Cao H."/>
            <person name="Cheng P."/>
            <person name="Zheng Y."/>
            <person name="Yuan Z."/>
            <person name="Zhou Y."/>
            <person name="Liu J."/>
            <person name="Tang Z."/>
            <person name="Zhuo Y."/>
            <person name="Zhang Y."/>
            <person name="Yu L."/>
            <person name="Huang J."/>
            <person name="Yang P."/>
            <person name="Peng Q."/>
            <person name="Zhang J."/>
            <person name="Jiang W."/>
            <person name="Zhang Z."/>
            <person name="Lin K."/>
            <person name="Ro D.K."/>
            <person name="Chen X."/>
            <person name="Xiong X."/>
            <person name="Shang Y."/>
            <person name="Huang S."/>
            <person name="Zeng J."/>
        </authorList>
    </citation>
    <scope>NUCLEOTIDE SEQUENCE [LARGE SCALE GENOMIC DNA]</scope>
    <source>
        <strain evidence="4">cv. BLH2017</strain>
        <tissue evidence="3">Root</tissue>
    </source>
</reference>
<dbReference type="Pfam" id="PF00646">
    <property type="entry name" value="F-box"/>
    <property type="match status" value="1"/>
</dbReference>
<dbReference type="InterPro" id="IPR056592">
    <property type="entry name" value="Beta-prop_At3g26010-like"/>
</dbReference>
<dbReference type="InterPro" id="IPR001810">
    <property type="entry name" value="F-box_dom"/>
</dbReference>
<dbReference type="NCBIfam" id="TIGR01640">
    <property type="entry name" value="F_box_assoc_1"/>
    <property type="match status" value="1"/>
</dbReference>
<dbReference type="PANTHER" id="PTHR35546:SF21">
    <property type="entry name" value="F-BOX DOMAIN-CONTAINING PROTEIN"/>
    <property type="match status" value="1"/>
</dbReference>
<dbReference type="EMBL" id="MVGT01003197">
    <property type="protein sequence ID" value="OVA04947.1"/>
    <property type="molecule type" value="Genomic_DNA"/>
</dbReference>
<dbReference type="Pfam" id="PF24750">
    <property type="entry name" value="b-prop_At3g26010-like"/>
    <property type="match status" value="1"/>
</dbReference>
<dbReference type="PANTHER" id="PTHR35546">
    <property type="entry name" value="F-BOX PROTEIN INTERACTION DOMAIN PROTEIN-RELATED"/>
    <property type="match status" value="1"/>
</dbReference>
<protein>
    <submittedName>
        <fullName evidence="3">F-box domain</fullName>
    </submittedName>
</protein>
<dbReference type="InterPro" id="IPR017451">
    <property type="entry name" value="F-box-assoc_interact_dom"/>
</dbReference>
<name>A0A200Q3A9_MACCD</name>
<dbReference type="AlphaFoldDB" id="A0A200Q3A9"/>
<organism evidence="3 4">
    <name type="scientific">Macleaya cordata</name>
    <name type="common">Five-seeded plume-poppy</name>
    <name type="synonym">Bocconia cordata</name>
    <dbReference type="NCBI Taxonomy" id="56857"/>
    <lineage>
        <taxon>Eukaryota</taxon>
        <taxon>Viridiplantae</taxon>
        <taxon>Streptophyta</taxon>
        <taxon>Embryophyta</taxon>
        <taxon>Tracheophyta</taxon>
        <taxon>Spermatophyta</taxon>
        <taxon>Magnoliopsida</taxon>
        <taxon>Ranunculales</taxon>
        <taxon>Papaveraceae</taxon>
        <taxon>Papaveroideae</taxon>
        <taxon>Macleaya</taxon>
    </lineage>
</organism>
<evidence type="ECO:0000259" key="2">
    <source>
        <dbReference type="Pfam" id="PF24750"/>
    </source>
</evidence>
<comment type="caution">
    <text evidence="3">The sequence shown here is derived from an EMBL/GenBank/DDBJ whole genome shotgun (WGS) entry which is preliminary data.</text>
</comment>